<reference evidence="1" key="1">
    <citation type="journal article" date="2020" name="mSystems">
        <title>Genome- and Community-Level Interaction Insights into Carbon Utilization and Element Cycling Functions of Hydrothermarchaeota in Hydrothermal Sediment.</title>
        <authorList>
            <person name="Zhou Z."/>
            <person name="Liu Y."/>
            <person name="Xu W."/>
            <person name="Pan J."/>
            <person name="Luo Z.H."/>
            <person name="Li M."/>
        </authorList>
    </citation>
    <scope>NUCLEOTIDE SEQUENCE [LARGE SCALE GENOMIC DNA]</scope>
    <source>
        <strain evidence="1">SpSt-488</strain>
    </source>
</reference>
<accession>A0A7C4CBU7</accession>
<evidence type="ECO:0000313" key="1">
    <source>
        <dbReference type="EMBL" id="HGK27947.1"/>
    </source>
</evidence>
<sequence length="473" mass="51104">MAGARLRATTAVLVSFGIGLGAEGFYKDLFMDGGTGLTHRVRLYAAESLRLNYEYIAVEDSLLLRHVMVANADDANGHLLYPDGAPRFRVIYTNGGNAGRHGFALTATGRQRIRDFFSNGGSYTGSCAGAYLASLSNLDRGVEPSFYHIWPGRTKNAHIYNSYVGNSIPESSALLRYYNFGGDFYIDSLYQNGGPFANESLDWPPGTEVLLRYDTAGIVANNKASCWAWKAADSTGRIVVVGSHPEGWSFGERLRLMKTILQYALDGVGAARVKAVLANGVTRVMDQPTGGDPAHAKIGDRQCHHFAFDVPAGARGLAVALDGDDSFHLNLYLRRDSFAFRSRADFADTTVGADKSIYVHAPLPGRWFAGVECMTTVETYGDSIFLYRGRTDVLNGVAYSITVSWSGGIVDGSSPSGPTRGATVVRGPFFVTKEVGLVVLDAAGRQLRQGRLAPGVYFVRYGAAAPTRLVVTR</sequence>
<comment type="caution">
    <text evidence="1">The sequence shown here is derived from an EMBL/GenBank/DDBJ whole genome shotgun (WGS) entry which is preliminary data.</text>
</comment>
<gene>
    <name evidence="1" type="ORF">ENS41_03240</name>
</gene>
<dbReference type="InterPro" id="IPR029062">
    <property type="entry name" value="Class_I_gatase-like"/>
</dbReference>
<dbReference type="Gene3D" id="2.60.120.380">
    <property type="match status" value="1"/>
</dbReference>
<organism evidence="1">
    <name type="scientific">candidate division WOR-3 bacterium</name>
    <dbReference type="NCBI Taxonomy" id="2052148"/>
    <lineage>
        <taxon>Bacteria</taxon>
        <taxon>Bacteria division WOR-3</taxon>
    </lineage>
</organism>
<evidence type="ECO:0008006" key="2">
    <source>
        <dbReference type="Google" id="ProtNLM"/>
    </source>
</evidence>
<protein>
    <recommendedName>
        <fullName evidence="2">Biotin-protein ligase N-terminal domain-containing protein</fullName>
    </recommendedName>
</protein>
<proteinExistence type="predicted"/>
<name>A0A7C4CBU7_UNCW3</name>
<dbReference type="SUPFAM" id="SSF52317">
    <property type="entry name" value="Class I glutamine amidotransferase-like"/>
    <property type="match status" value="1"/>
</dbReference>
<dbReference type="EMBL" id="DSUT01000061">
    <property type="protein sequence ID" value="HGK27947.1"/>
    <property type="molecule type" value="Genomic_DNA"/>
</dbReference>
<dbReference type="AlphaFoldDB" id="A0A7C4CBU7"/>